<protein>
    <submittedName>
        <fullName evidence="1">Uncharacterized protein</fullName>
    </submittedName>
</protein>
<dbReference type="KEGG" id="luo:HHL09_25830"/>
<dbReference type="EMBL" id="CP051774">
    <property type="protein sequence ID" value="QJE99054.1"/>
    <property type="molecule type" value="Genomic_DNA"/>
</dbReference>
<organism evidence="1 2">
    <name type="scientific">Luteolibacter luteus</name>
    <dbReference type="NCBI Taxonomy" id="2728835"/>
    <lineage>
        <taxon>Bacteria</taxon>
        <taxon>Pseudomonadati</taxon>
        <taxon>Verrucomicrobiota</taxon>
        <taxon>Verrucomicrobiia</taxon>
        <taxon>Verrucomicrobiales</taxon>
        <taxon>Verrucomicrobiaceae</taxon>
        <taxon>Luteolibacter</taxon>
    </lineage>
</organism>
<name>A0A858RR88_9BACT</name>
<dbReference type="Proteomes" id="UP000501812">
    <property type="component" value="Chromosome"/>
</dbReference>
<evidence type="ECO:0000313" key="1">
    <source>
        <dbReference type="EMBL" id="QJE99054.1"/>
    </source>
</evidence>
<dbReference type="RefSeq" id="WP_169457540.1">
    <property type="nucleotide sequence ID" value="NZ_CP051774.1"/>
</dbReference>
<dbReference type="AlphaFoldDB" id="A0A858RR88"/>
<proteinExistence type="predicted"/>
<evidence type="ECO:0000313" key="2">
    <source>
        <dbReference type="Proteomes" id="UP000501812"/>
    </source>
</evidence>
<keyword evidence="2" id="KW-1185">Reference proteome</keyword>
<sequence length="74" mass="7944">MKKFIAAIFALISGLYVIFGWVPDFVPFVDEATALLIFVKSMSVLGVDVSRFIPFLGKKGKAAAPKAPGQVVDV</sequence>
<accession>A0A858RR88</accession>
<reference evidence="1 2" key="1">
    <citation type="submission" date="2020-04" db="EMBL/GenBank/DDBJ databases">
        <title>Luteolibacter sp. G-1-1-1 isolated from soil.</title>
        <authorList>
            <person name="Dahal R.H."/>
        </authorList>
    </citation>
    <scope>NUCLEOTIDE SEQUENCE [LARGE SCALE GENOMIC DNA]</scope>
    <source>
        <strain evidence="1 2">G-1-1-1</strain>
    </source>
</reference>
<gene>
    <name evidence="1" type="ORF">HHL09_25830</name>
</gene>